<protein>
    <submittedName>
        <fullName evidence="2">Uncharacterized protein</fullName>
    </submittedName>
</protein>
<organism evidence="2 3">
    <name type="scientific">Littorina saxatilis</name>
    <dbReference type="NCBI Taxonomy" id="31220"/>
    <lineage>
        <taxon>Eukaryota</taxon>
        <taxon>Metazoa</taxon>
        <taxon>Spiralia</taxon>
        <taxon>Lophotrochozoa</taxon>
        <taxon>Mollusca</taxon>
        <taxon>Gastropoda</taxon>
        <taxon>Caenogastropoda</taxon>
        <taxon>Littorinimorpha</taxon>
        <taxon>Littorinoidea</taxon>
        <taxon>Littorinidae</taxon>
        <taxon>Littorina</taxon>
    </lineage>
</organism>
<feature type="compositionally biased region" description="Polar residues" evidence="1">
    <location>
        <begin position="420"/>
        <end position="439"/>
    </location>
</feature>
<dbReference type="AlphaFoldDB" id="A0AAN9GLU8"/>
<feature type="region of interest" description="Disordered" evidence="1">
    <location>
        <begin position="414"/>
        <end position="451"/>
    </location>
</feature>
<feature type="compositionally biased region" description="Basic and acidic residues" evidence="1">
    <location>
        <begin position="26"/>
        <end position="53"/>
    </location>
</feature>
<proteinExistence type="predicted"/>
<comment type="caution">
    <text evidence="2">The sequence shown here is derived from an EMBL/GenBank/DDBJ whole genome shotgun (WGS) entry which is preliminary data.</text>
</comment>
<dbReference type="Proteomes" id="UP001374579">
    <property type="component" value="Unassembled WGS sequence"/>
</dbReference>
<feature type="compositionally biased region" description="Basic and acidic residues" evidence="1">
    <location>
        <begin position="61"/>
        <end position="99"/>
    </location>
</feature>
<gene>
    <name evidence="2" type="ORF">V1264_012723</name>
</gene>
<feature type="region of interest" description="Disordered" evidence="1">
    <location>
        <begin position="1"/>
        <end position="119"/>
    </location>
</feature>
<sequence>MSSRREIATSPDPPRPLALPENCEVPDSHTSDSEEPGARRSDREVTRRSDREVTGQSDGEDFGHSDMEVTRRSDGKVSGRSDGEEFGKSDACETNDDSRGQQLISSHPYTPPSSTPVKPYRFSDHVHKDRHIFLKGASLGIGCGSDTTTTTNNNNNSVGGFTDVCELAPLPFWEGRTAWSCGGGWRGKGCFVDEEGNVFYQGQCVQLGMALGKERLPALHRVQLALSSADCKYGRPQEEVRYPHLHQQHQKPGGNNRQRRPFNEQLNTYVDTMKRIRAVQCLEDLYRSTPSPVFPYLATPPTPTRRKPPPKPAAARMYVSRAQNPQPPAPSLARNATSFNMKVSPPEPHPSLHPPSLARNATSFNMKVSPPEPHPSLHPPSLARNATSFNIKRPPLSLTPALPLSTIAAVDHSRDGVLGGTSTTPSSLPRNASKTSSHVSEGRKSRDPESELATARTALQNTQQASGSRDYMDYFLAKEGRQGTFGRLFESYPKRVLTVRPGKLVRQRTDILARSRMRLLQ</sequence>
<evidence type="ECO:0000313" key="3">
    <source>
        <dbReference type="Proteomes" id="UP001374579"/>
    </source>
</evidence>
<accession>A0AAN9GLU8</accession>
<feature type="compositionally biased region" description="Basic and acidic residues" evidence="1">
    <location>
        <begin position="440"/>
        <end position="449"/>
    </location>
</feature>
<name>A0AAN9GLU8_9CAEN</name>
<evidence type="ECO:0000256" key="1">
    <source>
        <dbReference type="SAM" id="MobiDB-lite"/>
    </source>
</evidence>
<dbReference type="EMBL" id="JBAMIC010000002">
    <property type="protein sequence ID" value="KAK7113433.1"/>
    <property type="molecule type" value="Genomic_DNA"/>
</dbReference>
<keyword evidence="3" id="KW-1185">Reference proteome</keyword>
<evidence type="ECO:0000313" key="2">
    <source>
        <dbReference type="EMBL" id="KAK7113433.1"/>
    </source>
</evidence>
<feature type="region of interest" description="Disordered" evidence="1">
    <location>
        <begin position="296"/>
        <end position="384"/>
    </location>
</feature>
<reference evidence="2 3" key="1">
    <citation type="submission" date="2024-02" db="EMBL/GenBank/DDBJ databases">
        <title>Chromosome-scale genome assembly of the rough periwinkle Littorina saxatilis.</title>
        <authorList>
            <person name="De Jode A."/>
            <person name="Faria R."/>
            <person name="Formenti G."/>
            <person name="Sims Y."/>
            <person name="Smith T.P."/>
            <person name="Tracey A."/>
            <person name="Wood J.M.D."/>
            <person name="Zagrodzka Z.B."/>
            <person name="Johannesson K."/>
            <person name="Butlin R.K."/>
            <person name="Leder E.H."/>
        </authorList>
    </citation>
    <scope>NUCLEOTIDE SEQUENCE [LARGE SCALE GENOMIC DNA]</scope>
    <source>
        <strain evidence="2">Snail1</strain>
        <tissue evidence="2">Muscle</tissue>
    </source>
</reference>